<dbReference type="AlphaFoldDB" id="A0A7W3TM16"/>
<dbReference type="PANTHER" id="PTHR43798:SF27">
    <property type="entry name" value="HYDROLASE ALPHA_BETA HYDROLASE FOLD FAMILY"/>
    <property type="match status" value="1"/>
</dbReference>
<sequence length="402" mass="43492">MFVRRFPVAEGRTRRGEVWLVAGGPGETGASFYSALHTLRRAFPDYELMMPDHRGTGYSTKLCPEQESLESASGLDLADEEWGPCIGAMYANAARTQAFTITHAAQDLSRLIRSHRGEGPVLLYGVSYGTQLALRMLQVAPVELDGLILDGLVPPEGALKWEISQRTRIADEIGRAFLTPAQTRTVARLVAYAGDKPAWLEQVPGQDIRSFMGRLLNFPELRSRIPEMAEALLRDDTTLLGRTVDDLGALRRTLYPFPQSPSSMPLVMLITGSENNSRPDLTKAQVEEEAEHALFTSPLPGLAVSPPVPLYARDATFGKLPARLPRTLVLQGTLDPATPLEGARAHLAMLAPLGDVKLTTVVDGAHGLVLTAQDCFVQAVSAFVSSASVPGTCSLHEARDGS</sequence>
<evidence type="ECO:0000313" key="2">
    <source>
        <dbReference type="EMBL" id="MBB1060815.1"/>
    </source>
</evidence>
<dbReference type="Pfam" id="PF00561">
    <property type="entry name" value="Abhydrolase_1"/>
    <property type="match status" value="1"/>
</dbReference>
<dbReference type="GO" id="GO:0016787">
    <property type="term" value="F:hydrolase activity"/>
    <property type="evidence" value="ECO:0007669"/>
    <property type="project" value="UniProtKB-KW"/>
</dbReference>
<evidence type="ECO:0000313" key="3">
    <source>
        <dbReference type="Proteomes" id="UP000523196"/>
    </source>
</evidence>
<dbReference type="GO" id="GO:0016020">
    <property type="term" value="C:membrane"/>
    <property type="evidence" value="ECO:0007669"/>
    <property type="project" value="TreeGrafter"/>
</dbReference>
<accession>A0A7W3TM16</accession>
<dbReference type="EMBL" id="JACHTF010000009">
    <property type="protein sequence ID" value="MBB1060815.1"/>
    <property type="molecule type" value="Genomic_DNA"/>
</dbReference>
<dbReference type="SUPFAM" id="SSF53474">
    <property type="entry name" value="alpha/beta-Hydrolases"/>
    <property type="match status" value="1"/>
</dbReference>
<dbReference type="Proteomes" id="UP000523196">
    <property type="component" value="Unassembled WGS sequence"/>
</dbReference>
<keyword evidence="3" id="KW-1185">Reference proteome</keyword>
<dbReference type="InterPro" id="IPR029058">
    <property type="entry name" value="AB_hydrolase_fold"/>
</dbReference>
<dbReference type="InterPro" id="IPR000073">
    <property type="entry name" value="AB_hydrolase_1"/>
</dbReference>
<keyword evidence="2" id="KW-0378">Hydrolase</keyword>
<organism evidence="2 3">
    <name type="scientific">Marilutibacter spongiae</name>
    <dbReference type="NCBI Taxonomy" id="2025720"/>
    <lineage>
        <taxon>Bacteria</taxon>
        <taxon>Pseudomonadati</taxon>
        <taxon>Pseudomonadota</taxon>
        <taxon>Gammaproteobacteria</taxon>
        <taxon>Lysobacterales</taxon>
        <taxon>Lysobacteraceae</taxon>
        <taxon>Marilutibacter</taxon>
    </lineage>
</organism>
<reference evidence="2 3" key="1">
    <citation type="submission" date="2020-08" db="EMBL/GenBank/DDBJ databases">
        <authorList>
            <person name="Xu S."/>
            <person name="Li A."/>
        </authorList>
    </citation>
    <scope>NUCLEOTIDE SEQUENCE [LARGE SCALE GENOMIC DNA]</scope>
    <source>
        <strain evidence="2 3">119BY6-57</strain>
    </source>
</reference>
<evidence type="ECO:0000259" key="1">
    <source>
        <dbReference type="Pfam" id="PF00561"/>
    </source>
</evidence>
<name>A0A7W3TM16_9GAMM</name>
<comment type="caution">
    <text evidence="2">The sequence shown here is derived from an EMBL/GenBank/DDBJ whole genome shotgun (WGS) entry which is preliminary data.</text>
</comment>
<dbReference type="InterPro" id="IPR050266">
    <property type="entry name" value="AB_hydrolase_sf"/>
</dbReference>
<feature type="domain" description="AB hydrolase-1" evidence="1">
    <location>
        <begin position="20"/>
        <end position="370"/>
    </location>
</feature>
<protein>
    <submittedName>
        <fullName evidence="2">Alpha/beta hydrolase</fullName>
    </submittedName>
</protein>
<proteinExistence type="predicted"/>
<dbReference type="Gene3D" id="3.40.50.1820">
    <property type="entry name" value="alpha/beta hydrolase"/>
    <property type="match status" value="1"/>
</dbReference>
<dbReference type="PANTHER" id="PTHR43798">
    <property type="entry name" value="MONOACYLGLYCEROL LIPASE"/>
    <property type="match status" value="1"/>
</dbReference>
<gene>
    <name evidence="2" type="ORF">H4F98_09540</name>
</gene>